<dbReference type="GO" id="GO:0042597">
    <property type="term" value="C:periplasmic space"/>
    <property type="evidence" value="ECO:0007669"/>
    <property type="project" value="InterPro"/>
</dbReference>
<evidence type="ECO:0000256" key="2">
    <source>
        <dbReference type="ARBA" id="ARBA00022723"/>
    </source>
</evidence>
<evidence type="ECO:0000256" key="5">
    <source>
        <dbReference type="SAM" id="MobiDB-lite"/>
    </source>
</evidence>
<keyword evidence="6" id="KW-0472">Membrane</keyword>
<dbReference type="GO" id="GO:0006825">
    <property type="term" value="P:copper ion transport"/>
    <property type="evidence" value="ECO:0007669"/>
    <property type="project" value="InterPro"/>
</dbReference>
<evidence type="ECO:0000256" key="4">
    <source>
        <dbReference type="ARBA" id="ARBA00023008"/>
    </source>
</evidence>
<keyword evidence="6" id="KW-1133">Transmembrane helix</keyword>
<dbReference type="InterPro" id="IPR014756">
    <property type="entry name" value="Ig_E-set"/>
</dbReference>
<dbReference type="GO" id="GO:0005507">
    <property type="term" value="F:copper ion binding"/>
    <property type="evidence" value="ECO:0007669"/>
    <property type="project" value="InterPro"/>
</dbReference>
<sequence length="227" mass="22109">MRRQVQAPAGRPRPGRRRLPVAAIGFLTAVLPGLLLLLAAPASAHSRLVATSPTADEAVSTAPADIVLTFNEAVSAQYTHVAVTRGDGSSVASGATAVEGTTVRQPLAPLGDGRYTVAYRAVSADGHPIGGTFAFTVAGATAPAVPSTAGAQGTTPGGTPSSSGATTTPSAGTTAPGAAATTLGTAASGSGDGNGGWWILVTVLVVLAAAAGGTVLAVARRRHTGAR</sequence>
<feature type="domain" description="CopC" evidence="7">
    <location>
        <begin position="45"/>
        <end position="137"/>
    </location>
</feature>
<evidence type="ECO:0000313" key="9">
    <source>
        <dbReference type="Proteomes" id="UP000234331"/>
    </source>
</evidence>
<dbReference type="Pfam" id="PF04234">
    <property type="entry name" value="CopC"/>
    <property type="match status" value="1"/>
</dbReference>
<dbReference type="PANTHER" id="PTHR34820:SF4">
    <property type="entry name" value="INNER MEMBRANE PROTEIN YEBZ"/>
    <property type="match status" value="1"/>
</dbReference>
<reference evidence="8 9" key="1">
    <citation type="submission" date="2017-06" db="EMBL/GenBank/DDBJ databases">
        <authorList>
            <person name="Kim H.J."/>
            <person name="Triplett B.A."/>
        </authorList>
    </citation>
    <scope>NUCLEOTIDE SEQUENCE [LARGE SCALE GENOMIC DNA]</scope>
    <source>
        <strain evidence="8">FRACA_ARgP5</strain>
    </source>
</reference>
<evidence type="ECO:0000256" key="3">
    <source>
        <dbReference type="ARBA" id="ARBA00022729"/>
    </source>
</evidence>
<dbReference type="EMBL" id="FZMO01000542">
    <property type="protein sequence ID" value="SNQ51588.1"/>
    <property type="molecule type" value="Genomic_DNA"/>
</dbReference>
<keyword evidence="3" id="KW-0732">Signal</keyword>
<protein>
    <recommendedName>
        <fullName evidence="7">CopC domain-containing protein</fullName>
    </recommendedName>
</protein>
<feature type="transmembrane region" description="Helical" evidence="6">
    <location>
        <begin position="197"/>
        <end position="219"/>
    </location>
</feature>
<dbReference type="InterPro" id="IPR032694">
    <property type="entry name" value="CopC/D"/>
</dbReference>
<organism evidence="8 9">
    <name type="scientific">Frankia canadensis</name>
    <dbReference type="NCBI Taxonomy" id="1836972"/>
    <lineage>
        <taxon>Bacteria</taxon>
        <taxon>Bacillati</taxon>
        <taxon>Actinomycetota</taxon>
        <taxon>Actinomycetes</taxon>
        <taxon>Frankiales</taxon>
        <taxon>Frankiaceae</taxon>
        <taxon>Frankia</taxon>
    </lineage>
</organism>
<gene>
    <name evidence="8" type="ORF">FRACA_750023</name>
</gene>
<dbReference type="SUPFAM" id="SSF81296">
    <property type="entry name" value="E set domains"/>
    <property type="match status" value="1"/>
</dbReference>
<dbReference type="InterPro" id="IPR007348">
    <property type="entry name" value="CopC_dom"/>
</dbReference>
<keyword evidence="2" id="KW-0479">Metal-binding</keyword>
<evidence type="ECO:0000313" key="8">
    <source>
        <dbReference type="EMBL" id="SNQ51588.1"/>
    </source>
</evidence>
<keyword evidence="9" id="KW-1185">Reference proteome</keyword>
<evidence type="ECO:0000256" key="1">
    <source>
        <dbReference type="ARBA" id="ARBA00004196"/>
    </source>
</evidence>
<evidence type="ECO:0000256" key="6">
    <source>
        <dbReference type="SAM" id="Phobius"/>
    </source>
</evidence>
<dbReference type="AlphaFoldDB" id="A0A2I2L100"/>
<comment type="subcellular location">
    <subcellularLocation>
        <location evidence="1">Cell envelope</location>
    </subcellularLocation>
</comment>
<proteinExistence type="predicted"/>
<dbReference type="GO" id="GO:0005886">
    <property type="term" value="C:plasma membrane"/>
    <property type="evidence" value="ECO:0007669"/>
    <property type="project" value="TreeGrafter"/>
</dbReference>
<feature type="region of interest" description="Disordered" evidence="5">
    <location>
        <begin position="146"/>
        <end position="177"/>
    </location>
</feature>
<evidence type="ECO:0000259" key="7">
    <source>
        <dbReference type="Pfam" id="PF04234"/>
    </source>
</evidence>
<dbReference type="RefSeq" id="WP_243408088.1">
    <property type="nucleotide sequence ID" value="NZ_FZMO01000542.1"/>
</dbReference>
<name>A0A2I2L100_9ACTN</name>
<dbReference type="GO" id="GO:0030313">
    <property type="term" value="C:cell envelope"/>
    <property type="evidence" value="ECO:0007669"/>
    <property type="project" value="UniProtKB-SubCell"/>
</dbReference>
<dbReference type="InterPro" id="IPR014755">
    <property type="entry name" value="Cu-Rt/internalin_Ig-like"/>
</dbReference>
<keyword evidence="6" id="KW-0812">Transmembrane</keyword>
<keyword evidence="4" id="KW-0186">Copper</keyword>
<accession>A0A2I2L100</accession>
<dbReference type="Proteomes" id="UP000234331">
    <property type="component" value="Unassembled WGS sequence"/>
</dbReference>
<dbReference type="GO" id="GO:0046688">
    <property type="term" value="P:response to copper ion"/>
    <property type="evidence" value="ECO:0007669"/>
    <property type="project" value="InterPro"/>
</dbReference>
<dbReference type="Gene3D" id="2.60.40.1220">
    <property type="match status" value="1"/>
</dbReference>
<dbReference type="PANTHER" id="PTHR34820">
    <property type="entry name" value="INNER MEMBRANE PROTEIN YEBZ"/>
    <property type="match status" value="1"/>
</dbReference>